<keyword evidence="2" id="KW-0812">Transmembrane</keyword>
<proteinExistence type="predicted"/>
<organism evidence="4 5">
    <name type="scientific">Parapedobacter koreensis</name>
    <dbReference type="NCBI Taxonomy" id="332977"/>
    <lineage>
        <taxon>Bacteria</taxon>
        <taxon>Pseudomonadati</taxon>
        <taxon>Bacteroidota</taxon>
        <taxon>Sphingobacteriia</taxon>
        <taxon>Sphingobacteriales</taxon>
        <taxon>Sphingobacteriaceae</taxon>
        <taxon>Parapedobacter</taxon>
    </lineage>
</organism>
<keyword evidence="1" id="KW-0175">Coiled coil</keyword>
<dbReference type="Pfam" id="PF02470">
    <property type="entry name" value="MlaD"/>
    <property type="match status" value="1"/>
</dbReference>
<protein>
    <submittedName>
        <fullName evidence="4">Phospholipid/cholesterol/gamma-HCH transport system substrate-binding protein</fullName>
    </submittedName>
</protein>
<keyword evidence="5" id="KW-1185">Reference proteome</keyword>
<dbReference type="OrthoDB" id="9769132at2"/>
<dbReference type="EMBL" id="FNZR01000003">
    <property type="protein sequence ID" value="SEK98669.1"/>
    <property type="molecule type" value="Genomic_DNA"/>
</dbReference>
<feature type="coiled-coil region" evidence="1">
    <location>
        <begin position="272"/>
        <end position="299"/>
    </location>
</feature>
<feature type="transmembrane region" description="Helical" evidence="2">
    <location>
        <begin position="9"/>
        <end position="27"/>
    </location>
</feature>
<accession>A0A1H7LIP4</accession>
<evidence type="ECO:0000256" key="1">
    <source>
        <dbReference type="SAM" id="Coils"/>
    </source>
</evidence>
<evidence type="ECO:0000313" key="4">
    <source>
        <dbReference type="EMBL" id="SEK98669.1"/>
    </source>
</evidence>
<evidence type="ECO:0000259" key="3">
    <source>
        <dbReference type="PROSITE" id="PS50192"/>
    </source>
</evidence>
<reference evidence="5" key="1">
    <citation type="submission" date="2016-10" db="EMBL/GenBank/DDBJ databases">
        <authorList>
            <person name="Varghese N."/>
            <person name="Submissions S."/>
        </authorList>
    </citation>
    <scope>NUCLEOTIDE SEQUENCE [LARGE SCALE GENOMIC DNA]</scope>
    <source>
        <strain evidence="5">Jip14</strain>
    </source>
</reference>
<dbReference type="AlphaFoldDB" id="A0A1H7LIP4"/>
<sequence>MKIANETKVGILAVVAIAILILGYSFLRGNDVFSRENTFYATYERVDGLTSSKPILVNGYQIGRVSEMQLQADGRIRTEFKVRRDYAIPVNTVARLASTDLLGSKAIVFELGDSPEYAKDGDELGAGLQKNIMEQVEPIQKKAEDIVAVLDSVLSSINNTINKDFQRDFNRSINSIANSLQNLEGITRQLDGLVVSERNRISQIVGNVESITHNLKSNNERIGHVLANLDSITDQVAKANFAQTITSANKAMADFQSITNRINQGEGSIGMLLNDEQLYNNLNQASKNLEELIADMKAHPGRYVHFSIFGRRND</sequence>
<gene>
    <name evidence="4" type="ORF">SAMN05421740_103175</name>
</gene>
<dbReference type="PANTHER" id="PTHR33371">
    <property type="entry name" value="INTERMEMBRANE PHOSPHOLIPID TRANSPORT SYSTEM BINDING PROTEIN MLAD-RELATED"/>
    <property type="match status" value="1"/>
</dbReference>
<dbReference type="PANTHER" id="PTHR33371:SF4">
    <property type="entry name" value="INTERMEMBRANE PHOSPHOLIPID TRANSPORT SYSTEM BINDING PROTEIN MLAD"/>
    <property type="match status" value="1"/>
</dbReference>
<keyword evidence="2" id="KW-1133">Transmembrane helix</keyword>
<keyword evidence="2" id="KW-0472">Membrane</keyword>
<dbReference type="PROSITE" id="PS50192">
    <property type="entry name" value="T_SNARE"/>
    <property type="match status" value="1"/>
</dbReference>
<dbReference type="InterPro" id="IPR000727">
    <property type="entry name" value="T_SNARE_dom"/>
</dbReference>
<dbReference type="RefSeq" id="WP_090604609.1">
    <property type="nucleotide sequence ID" value="NZ_FNZR01000003.1"/>
</dbReference>
<feature type="domain" description="T-SNARE coiled-coil homology" evidence="3">
    <location>
        <begin position="163"/>
        <end position="225"/>
    </location>
</feature>
<evidence type="ECO:0000256" key="2">
    <source>
        <dbReference type="SAM" id="Phobius"/>
    </source>
</evidence>
<dbReference type="InterPro" id="IPR052336">
    <property type="entry name" value="MlaD_Phospholipid_Transporter"/>
</dbReference>
<name>A0A1H7LIP4_9SPHI</name>
<evidence type="ECO:0000313" key="5">
    <source>
        <dbReference type="Proteomes" id="UP000198916"/>
    </source>
</evidence>
<dbReference type="InterPro" id="IPR003399">
    <property type="entry name" value="Mce/MlaD"/>
</dbReference>
<dbReference type="STRING" id="332977.SAMN05421740_103175"/>
<dbReference type="Proteomes" id="UP000198916">
    <property type="component" value="Unassembled WGS sequence"/>
</dbReference>